<evidence type="ECO:0000313" key="2">
    <source>
        <dbReference type="EMBL" id="MBW31592.1"/>
    </source>
</evidence>
<name>A0A2M3ZSX8_9DIPT</name>
<protein>
    <submittedName>
        <fullName evidence="2">Putative secreted peptide</fullName>
    </submittedName>
</protein>
<dbReference type="EMBL" id="GGFM01010841">
    <property type="protein sequence ID" value="MBW31592.1"/>
    <property type="molecule type" value="Transcribed_RNA"/>
</dbReference>
<reference evidence="2" key="1">
    <citation type="submission" date="2018-01" db="EMBL/GenBank/DDBJ databases">
        <title>An insight into the sialome of Amazonian anophelines.</title>
        <authorList>
            <person name="Ribeiro J.M."/>
            <person name="Scarpassa V."/>
            <person name="Calvo E."/>
        </authorList>
    </citation>
    <scope>NUCLEOTIDE SEQUENCE</scope>
    <source>
        <tissue evidence="2">Salivary glands</tissue>
    </source>
</reference>
<organism evidence="2">
    <name type="scientific">Anopheles braziliensis</name>
    <dbReference type="NCBI Taxonomy" id="58242"/>
    <lineage>
        <taxon>Eukaryota</taxon>
        <taxon>Metazoa</taxon>
        <taxon>Ecdysozoa</taxon>
        <taxon>Arthropoda</taxon>
        <taxon>Hexapoda</taxon>
        <taxon>Insecta</taxon>
        <taxon>Pterygota</taxon>
        <taxon>Neoptera</taxon>
        <taxon>Endopterygota</taxon>
        <taxon>Diptera</taxon>
        <taxon>Nematocera</taxon>
        <taxon>Culicoidea</taxon>
        <taxon>Culicidae</taxon>
        <taxon>Anophelinae</taxon>
        <taxon>Anopheles</taxon>
    </lineage>
</organism>
<feature type="chain" id="PRO_5014740167" evidence="1">
    <location>
        <begin position="19"/>
        <end position="94"/>
    </location>
</feature>
<sequence>MALTLVSSFCSVSSTVRCFSVSCSNRWDSAVYLLSSSCFRSVEPSCMVRLSFWIFRSSSPISDHLSSYGSIEPPGSFVVAQQCCPTRIILPCSH</sequence>
<feature type="signal peptide" evidence="1">
    <location>
        <begin position="1"/>
        <end position="18"/>
    </location>
</feature>
<dbReference type="AlphaFoldDB" id="A0A2M3ZSX8"/>
<proteinExistence type="predicted"/>
<evidence type="ECO:0000256" key="1">
    <source>
        <dbReference type="SAM" id="SignalP"/>
    </source>
</evidence>
<keyword evidence="1" id="KW-0732">Signal</keyword>
<accession>A0A2M3ZSX8</accession>